<name>A0A2U8GII4_9CHLO</name>
<evidence type="ECO:0000313" key="3">
    <source>
        <dbReference type="EMBL" id="AWI68070.1"/>
    </source>
</evidence>
<evidence type="ECO:0000256" key="2">
    <source>
        <dbReference type="SAM" id="Phobius"/>
    </source>
</evidence>
<keyword evidence="3" id="KW-0934">Plastid</keyword>
<evidence type="ECO:0000256" key="1">
    <source>
        <dbReference type="SAM" id="MobiDB-lite"/>
    </source>
</evidence>
<keyword evidence="3" id="KW-0150">Chloroplast</keyword>
<feature type="region of interest" description="Disordered" evidence="1">
    <location>
        <begin position="79"/>
        <end position="100"/>
    </location>
</feature>
<protein>
    <submittedName>
        <fullName evidence="3">Uncharacterized protein</fullName>
    </submittedName>
</protein>
<keyword evidence="2" id="KW-0472">Membrane</keyword>
<dbReference type="AlphaFoldDB" id="A0A2U8GII4"/>
<accession>A0A2U8GII4</accession>
<keyword evidence="2" id="KW-0812">Transmembrane</keyword>
<dbReference type="EMBL" id="MF276976">
    <property type="protein sequence ID" value="AWI68070.1"/>
    <property type="molecule type" value="Genomic_DNA"/>
</dbReference>
<dbReference type="RefSeq" id="YP_009491858.1">
    <property type="nucleotide sequence ID" value="NC_037918.1"/>
</dbReference>
<proteinExistence type="predicted"/>
<feature type="compositionally biased region" description="Basic and acidic residues" evidence="1">
    <location>
        <begin position="81"/>
        <end position="94"/>
    </location>
</feature>
<sequence length="100" mass="11444">MKSFAEAKEAKAYFLLLWHFLALCSLCSFAPLILFFALSPWFVEQRAEANVKKPTAHEFCQSGWLLHIWCAPQSGAQLNRSESKGAKQRNESANKKQRKK</sequence>
<reference evidence="3" key="1">
    <citation type="journal article" date="2018" name="Am. J. Bot.">
        <title>Organellar phylogenomics inform systematics in the green algal family Hydrodictyaceae (Chlorophyceae) and provide clues to the complex evolutionary history of plastid genomes in the green algal tree of life.</title>
        <authorList>
            <person name="McManus H.A."/>
            <person name="Fucikova K."/>
            <person name="Lewis P.O."/>
            <person name="Lewis L.A."/>
            <person name="Karol K.G."/>
        </authorList>
    </citation>
    <scope>NUCLEOTIDE SEQUENCE</scope>
</reference>
<dbReference type="GeneID" id="36951407"/>
<geneLocation type="chloroplast" evidence="3"/>
<organism evidence="3">
    <name type="scientific">Lacunastrum gracillimum</name>
    <dbReference type="NCBI Taxonomy" id="427913"/>
    <lineage>
        <taxon>Eukaryota</taxon>
        <taxon>Viridiplantae</taxon>
        <taxon>Chlorophyta</taxon>
        <taxon>core chlorophytes</taxon>
        <taxon>Chlorophyceae</taxon>
        <taxon>CS clade</taxon>
        <taxon>Sphaeropleales</taxon>
        <taxon>Hydrodictyaceae</taxon>
        <taxon>Lacunastrum</taxon>
    </lineage>
</organism>
<keyword evidence="2" id="KW-1133">Transmembrane helix</keyword>
<feature type="transmembrane region" description="Helical" evidence="2">
    <location>
        <begin position="12"/>
        <end position="43"/>
    </location>
</feature>